<dbReference type="RefSeq" id="WP_072577449.1">
    <property type="nucleotide sequence ID" value="NZ_LWHB01000178.1"/>
</dbReference>
<protein>
    <submittedName>
        <fullName evidence="1">Uncharacterized protein</fullName>
    </submittedName>
</protein>
<evidence type="ECO:0000313" key="2">
    <source>
        <dbReference type="Proteomes" id="UP000254601"/>
    </source>
</evidence>
<organism evidence="1 2">
    <name type="scientific">Suttonella ornithocola</name>
    <dbReference type="NCBI Taxonomy" id="279832"/>
    <lineage>
        <taxon>Bacteria</taxon>
        <taxon>Pseudomonadati</taxon>
        <taxon>Pseudomonadota</taxon>
        <taxon>Gammaproteobacteria</taxon>
        <taxon>Cardiobacteriales</taxon>
        <taxon>Cardiobacteriaceae</taxon>
        <taxon>Suttonella</taxon>
    </lineage>
</organism>
<proteinExistence type="predicted"/>
<name>A0A380MWN2_9GAMM</name>
<dbReference type="Proteomes" id="UP000254601">
    <property type="component" value="Unassembled WGS sequence"/>
</dbReference>
<dbReference type="AlphaFoldDB" id="A0A380MWN2"/>
<evidence type="ECO:0000313" key="1">
    <source>
        <dbReference type="EMBL" id="SUO96121.1"/>
    </source>
</evidence>
<accession>A0A380MWN2</accession>
<keyword evidence="2" id="KW-1185">Reference proteome</keyword>
<dbReference type="EMBL" id="UHIC01000001">
    <property type="protein sequence ID" value="SUO96121.1"/>
    <property type="molecule type" value="Genomic_DNA"/>
</dbReference>
<gene>
    <name evidence="1" type="ORF">NCTC13337_01721</name>
</gene>
<reference evidence="1 2" key="1">
    <citation type="submission" date="2018-06" db="EMBL/GenBank/DDBJ databases">
        <authorList>
            <consortium name="Pathogen Informatics"/>
            <person name="Doyle S."/>
        </authorList>
    </citation>
    <scope>NUCLEOTIDE SEQUENCE [LARGE SCALE GENOMIC DNA]</scope>
    <source>
        <strain evidence="1 2">NCTC13337</strain>
    </source>
</reference>
<sequence length="158" mass="18160">MPKEQTGWYSKFTQYADKAKAVINQLTERKVEMTNADVSRLLNKIDQHSLLKVTQKSQEENPIEKRFHSLKTNYSFDFIDKINGLAPREVGKKAYEAIKDDLSKLEILAKALAKKGYKLDVKKIQQANTHPIKLKEAFTQAITLKPTSNQKEKQIRAI</sequence>